<keyword evidence="3" id="KW-0597">Phosphoprotein</keyword>
<keyword evidence="7" id="KW-1185">Reference proteome</keyword>
<dbReference type="Pfam" id="PF01584">
    <property type="entry name" value="CheW"/>
    <property type="match status" value="1"/>
</dbReference>
<dbReference type="OrthoDB" id="9806105at2"/>
<dbReference type="Gene3D" id="2.40.50.180">
    <property type="entry name" value="CheA-289, Domain 4"/>
    <property type="match status" value="1"/>
</dbReference>
<evidence type="ECO:0000259" key="4">
    <source>
        <dbReference type="PROSITE" id="PS50110"/>
    </source>
</evidence>
<dbReference type="PIRSF" id="PIRSF002867">
    <property type="entry name" value="CheV"/>
    <property type="match status" value="1"/>
</dbReference>
<dbReference type="InterPro" id="IPR036061">
    <property type="entry name" value="CheW-like_dom_sf"/>
</dbReference>
<accession>A8MI66</accession>
<dbReference type="InterPro" id="IPR024181">
    <property type="entry name" value="Chemotax_regulator_CheV"/>
</dbReference>
<dbReference type="GO" id="GO:0000160">
    <property type="term" value="P:phosphorelay signal transduction system"/>
    <property type="evidence" value="ECO:0007669"/>
    <property type="project" value="InterPro"/>
</dbReference>
<dbReference type="SUPFAM" id="SSF52172">
    <property type="entry name" value="CheY-like"/>
    <property type="match status" value="1"/>
</dbReference>
<dbReference type="InterPro" id="IPR001789">
    <property type="entry name" value="Sig_transdc_resp-reg_receiver"/>
</dbReference>
<dbReference type="Pfam" id="PF00072">
    <property type="entry name" value="Response_reg"/>
    <property type="match status" value="1"/>
</dbReference>
<dbReference type="RefSeq" id="WP_012159810.1">
    <property type="nucleotide sequence ID" value="NC_009922.1"/>
</dbReference>
<evidence type="ECO:0000256" key="1">
    <source>
        <dbReference type="ARBA" id="ARBA00018672"/>
    </source>
</evidence>
<evidence type="ECO:0000256" key="3">
    <source>
        <dbReference type="PROSITE-ProRule" id="PRU00169"/>
    </source>
</evidence>
<dbReference type="SMART" id="SM00448">
    <property type="entry name" value="REC"/>
    <property type="match status" value="1"/>
</dbReference>
<protein>
    <recommendedName>
        <fullName evidence="1">Stage 0 sporulation protein A homolog</fullName>
    </recommendedName>
</protein>
<organism evidence="6 7">
    <name type="scientific">Alkaliphilus oremlandii (strain OhILAs)</name>
    <name type="common">Clostridium oremlandii (strain OhILAs)</name>
    <dbReference type="NCBI Taxonomy" id="350688"/>
    <lineage>
        <taxon>Bacteria</taxon>
        <taxon>Bacillati</taxon>
        <taxon>Bacillota</taxon>
        <taxon>Clostridia</taxon>
        <taxon>Peptostreptococcales</taxon>
        <taxon>Natronincolaceae</taxon>
        <taxon>Alkaliphilus</taxon>
    </lineage>
</organism>
<dbReference type="Gene3D" id="3.40.50.2300">
    <property type="match status" value="1"/>
</dbReference>
<dbReference type="InterPro" id="IPR011006">
    <property type="entry name" value="CheY-like_superfamily"/>
</dbReference>
<dbReference type="SMART" id="SM00260">
    <property type="entry name" value="CheW"/>
    <property type="match status" value="1"/>
</dbReference>
<proteinExistence type="predicted"/>
<dbReference type="Gene3D" id="2.30.30.40">
    <property type="entry name" value="SH3 Domains"/>
    <property type="match status" value="1"/>
</dbReference>
<dbReference type="GO" id="GO:0006935">
    <property type="term" value="P:chemotaxis"/>
    <property type="evidence" value="ECO:0007669"/>
    <property type="project" value="InterPro"/>
</dbReference>
<feature type="domain" description="CheW-like" evidence="5">
    <location>
        <begin position="15"/>
        <end position="155"/>
    </location>
</feature>
<dbReference type="InterPro" id="IPR002545">
    <property type="entry name" value="CheW-lke_dom"/>
</dbReference>
<sequence>MNEGQKILLESGTNELEIVEFKIGNNYFGINVAKVKEIIPFTNVTQVPKSHPCIRGIFKPRENIVTVIDLPKYLNMKSEEDESNNLFIISHFNKISVAFQVHKVVGIHRFSWEQIEKPDNTIYGGVEGISTGIVKKDDRLIIILDFEKILTDISPSTGIQLSDIQSMGPRERSNKPILIAEDSEMLSRILVQALHEAGYSNLIVTDNGREAWDTLEKLRADRTRKLTDQVSCVITDIEMPKMDGHHLTKLIKTDEDLSKLPVIIFSSLISEDMKRKGESLGANAQISKPEIANLVDIIDQLIL</sequence>
<dbReference type="KEGG" id="aoe:Clos_1960"/>
<dbReference type="STRING" id="350688.Clos_1960"/>
<dbReference type="PROSITE" id="PS50110">
    <property type="entry name" value="RESPONSE_REGULATORY"/>
    <property type="match status" value="1"/>
</dbReference>
<dbReference type="SUPFAM" id="SSF50341">
    <property type="entry name" value="CheW-like"/>
    <property type="match status" value="1"/>
</dbReference>
<feature type="modified residue" description="4-aspartylphosphate" evidence="3">
    <location>
        <position position="236"/>
    </location>
</feature>
<dbReference type="PROSITE" id="PS50851">
    <property type="entry name" value="CHEW"/>
    <property type="match status" value="1"/>
</dbReference>
<evidence type="ECO:0000259" key="5">
    <source>
        <dbReference type="PROSITE" id="PS50851"/>
    </source>
</evidence>
<evidence type="ECO:0000313" key="6">
    <source>
        <dbReference type="EMBL" id="ABW19498.1"/>
    </source>
</evidence>
<dbReference type="PANTHER" id="PTHR47233">
    <property type="entry name" value="CHEMOTAXIS PROTEIN CHEV"/>
    <property type="match status" value="1"/>
</dbReference>
<gene>
    <name evidence="6" type="ordered locus">Clos_1960</name>
</gene>
<dbReference type="HOGENOM" id="CLU_048995_0_1_9"/>
<reference evidence="7" key="1">
    <citation type="submission" date="2007-10" db="EMBL/GenBank/DDBJ databases">
        <title>Complete genome of Alkaliphilus oremlandii OhILAs.</title>
        <authorList>
            <person name="Copeland A."/>
            <person name="Lucas S."/>
            <person name="Lapidus A."/>
            <person name="Barry K."/>
            <person name="Detter J.C."/>
            <person name="Glavina del Rio T."/>
            <person name="Hammon N."/>
            <person name="Israni S."/>
            <person name="Dalin E."/>
            <person name="Tice H."/>
            <person name="Pitluck S."/>
            <person name="Chain P."/>
            <person name="Malfatti S."/>
            <person name="Shin M."/>
            <person name="Vergez L."/>
            <person name="Schmutz J."/>
            <person name="Larimer F."/>
            <person name="Land M."/>
            <person name="Hauser L."/>
            <person name="Kyrpides N."/>
            <person name="Mikhailova N."/>
            <person name="Stolz J.F."/>
            <person name="Dawson A."/>
            <person name="Fisher E."/>
            <person name="Crable B."/>
            <person name="Perera E."/>
            <person name="Lisak J."/>
            <person name="Ranganathan M."/>
            <person name="Basu P."/>
            <person name="Richardson P."/>
        </authorList>
    </citation>
    <scope>NUCLEOTIDE SEQUENCE [LARGE SCALE GENOMIC DNA]</scope>
    <source>
        <strain evidence="7">OhILAs</strain>
    </source>
</reference>
<evidence type="ECO:0000313" key="7">
    <source>
        <dbReference type="Proteomes" id="UP000000269"/>
    </source>
</evidence>
<dbReference type="eggNOG" id="COG0835">
    <property type="taxonomic scope" value="Bacteria"/>
</dbReference>
<evidence type="ECO:0000256" key="2">
    <source>
        <dbReference type="ARBA" id="ARBA00024867"/>
    </source>
</evidence>
<dbReference type="eggNOG" id="COG0784">
    <property type="taxonomic scope" value="Bacteria"/>
</dbReference>
<name>A8MI66_ALKOO</name>
<feature type="domain" description="Response regulatory" evidence="4">
    <location>
        <begin position="176"/>
        <end position="303"/>
    </location>
</feature>
<dbReference type="AlphaFoldDB" id="A8MI66"/>
<dbReference type="Proteomes" id="UP000000269">
    <property type="component" value="Chromosome"/>
</dbReference>
<dbReference type="PANTHER" id="PTHR47233:SF3">
    <property type="entry name" value="CHEMOTAXIS PROTEIN CHEV"/>
    <property type="match status" value="1"/>
</dbReference>
<dbReference type="EMBL" id="CP000853">
    <property type="protein sequence ID" value="ABW19498.1"/>
    <property type="molecule type" value="Genomic_DNA"/>
</dbReference>
<comment type="function">
    <text evidence="2">May play the central regulatory role in sporulation. It may be an element of the effector pathway responsible for the activation of sporulation genes in response to nutritional stress. Spo0A may act in concert with spo0H (a sigma factor) to control the expression of some genes that are critical to the sporulation process.</text>
</comment>